<dbReference type="InterPro" id="IPR002178">
    <property type="entry name" value="PTS_EIIA_type-2_dom"/>
</dbReference>
<feature type="domain" description="PTS EIIA type-2" evidence="11">
    <location>
        <begin position="3"/>
        <end position="149"/>
    </location>
</feature>
<gene>
    <name evidence="12" type="ORF">B9N49_08830</name>
</gene>
<sequence>MSDLIKKELIRIEDRANDWKDAIRIAAKSLLDNGYINEQYVEDMIKSVEDAGPYIVLAPNIAVPHARPNDNVDKMAISLTKLNEPVNFRNEEEDEDNWVRILFCLAAVDSSSHIVALQQLAVLLDSDEITDELINANSEDEMLDIINKKLEEGNDD</sequence>
<dbReference type="Pfam" id="PF00359">
    <property type="entry name" value="PTS_EIIA_2"/>
    <property type="match status" value="1"/>
</dbReference>
<protein>
    <recommendedName>
        <fullName evidence="9">Ascorbate-specific PTS system EIIA component</fullName>
    </recommendedName>
    <alternativeName>
        <fullName evidence="10">Ascorbate-specific phosphotransferase enzyme IIA component</fullName>
    </alternativeName>
</protein>
<evidence type="ECO:0000313" key="12">
    <source>
        <dbReference type="EMBL" id="OXZ26500.1"/>
    </source>
</evidence>
<dbReference type="RefSeq" id="WP_094206393.1">
    <property type="nucleotide sequence ID" value="NZ_NDYC01000044.1"/>
</dbReference>
<keyword evidence="6" id="KW-0598">Phosphotransferase system</keyword>
<keyword evidence="3" id="KW-0963">Cytoplasm</keyword>
<evidence type="ECO:0000256" key="10">
    <source>
        <dbReference type="ARBA" id="ARBA00042072"/>
    </source>
</evidence>
<reference evidence="13" key="1">
    <citation type="submission" date="2017-04" db="EMBL/GenBank/DDBJ databases">
        <title>Finegoldia magna isolated from orthopedic joint implant-associated infections.</title>
        <authorList>
            <person name="Bjorklund S."/>
            <person name="Bruggemann H."/>
            <person name="Jensen A."/>
            <person name="Hellmark B."/>
            <person name="Soderquist B."/>
        </authorList>
    </citation>
    <scope>NUCLEOTIDE SEQUENCE [LARGE SCALE GENOMIC DNA]</scope>
    <source>
        <strain evidence="13">CCUG 54800</strain>
    </source>
</reference>
<name>A0A233V277_FINMA</name>
<dbReference type="CDD" id="cd00211">
    <property type="entry name" value="PTS_IIA_fru"/>
    <property type="match status" value="1"/>
</dbReference>
<keyword evidence="12" id="KW-0762">Sugar transport</keyword>
<comment type="caution">
    <text evidence="12">The sequence shown here is derived from an EMBL/GenBank/DDBJ whole genome shotgun (WGS) entry which is preliminary data.</text>
</comment>
<evidence type="ECO:0000256" key="9">
    <source>
        <dbReference type="ARBA" id="ARBA00041175"/>
    </source>
</evidence>
<comment type="subcellular location">
    <subcellularLocation>
        <location evidence="1">Cytoplasm</location>
    </subcellularLocation>
</comment>
<dbReference type="AlphaFoldDB" id="A0A233V277"/>
<dbReference type="Gene3D" id="3.40.930.10">
    <property type="entry name" value="Mannitol-specific EII, Chain A"/>
    <property type="match status" value="1"/>
</dbReference>
<dbReference type="Proteomes" id="UP000215413">
    <property type="component" value="Unassembled WGS sequence"/>
</dbReference>
<evidence type="ECO:0000256" key="4">
    <source>
        <dbReference type="ARBA" id="ARBA00022553"/>
    </source>
</evidence>
<dbReference type="GO" id="GO:0009401">
    <property type="term" value="P:phosphoenolpyruvate-dependent sugar phosphotransferase system"/>
    <property type="evidence" value="ECO:0007669"/>
    <property type="project" value="UniProtKB-KW"/>
</dbReference>
<evidence type="ECO:0000313" key="13">
    <source>
        <dbReference type="Proteomes" id="UP000215413"/>
    </source>
</evidence>
<dbReference type="InterPro" id="IPR016152">
    <property type="entry name" value="PTrfase/Anion_transptr"/>
</dbReference>
<keyword evidence="7" id="KW-0418">Kinase</keyword>
<dbReference type="PANTHER" id="PTHR36203">
    <property type="entry name" value="ASCORBATE-SPECIFIC PTS SYSTEM EIIA COMPONENT"/>
    <property type="match status" value="1"/>
</dbReference>
<evidence type="ECO:0000256" key="7">
    <source>
        <dbReference type="ARBA" id="ARBA00022777"/>
    </source>
</evidence>
<evidence type="ECO:0000256" key="1">
    <source>
        <dbReference type="ARBA" id="ARBA00004496"/>
    </source>
</evidence>
<accession>A0A233V277</accession>
<dbReference type="PROSITE" id="PS51094">
    <property type="entry name" value="PTS_EIIA_TYPE_2"/>
    <property type="match status" value="1"/>
</dbReference>
<evidence type="ECO:0000259" key="11">
    <source>
        <dbReference type="PROSITE" id="PS51094"/>
    </source>
</evidence>
<proteinExistence type="predicted"/>
<comment type="function">
    <text evidence="8">The phosphoenolpyruvate-dependent sugar phosphotransferase system (sugar PTS), a major carbohydrate active transport system, catalyzes the phosphorylation of incoming sugar substrates concomitantly with their translocation across the cell membrane. The enzyme II UlaABC PTS system is involved in ascorbate transport.</text>
</comment>
<dbReference type="EMBL" id="NDYC01000044">
    <property type="protein sequence ID" value="OXZ26500.1"/>
    <property type="molecule type" value="Genomic_DNA"/>
</dbReference>
<organism evidence="12 13">
    <name type="scientific">Finegoldia magna</name>
    <name type="common">Peptostreptococcus magnus</name>
    <dbReference type="NCBI Taxonomy" id="1260"/>
    <lineage>
        <taxon>Bacteria</taxon>
        <taxon>Bacillati</taxon>
        <taxon>Bacillota</taxon>
        <taxon>Tissierellia</taxon>
        <taxon>Tissierellales</taxon>
        <taxon>Peptoniphilaceae</taxon>
        <taxon>Finegoldia</taxon>
    </lineage>
</organism>
<evidence type="ECO:0000256" key="3">
    <source>
        <dbReference type="ARBA" id="ARBA00022490"/>
    </source>
</evidence>
<keyword evidence="4" id="KW-0597">Phosphoprotein</keyword>
<evidence type="ECO:0000256" key="6">
    <source>
        <dbReference type="ARBA" id="ARBA00022683"/>
    </source>
</evidence>
<dbReference type="GO" id="GO:0016301">
    <property type="term" value="F:kinase activity"/>
    <property type="evidence" value="ECO:0007669"/>
    <property type="project" value="UniProtKB-KW"/>
</dbReference>
<dbReference type="GO" id="GO:0005737">
    <property type="term" value="C:cytoplasm"/>
    <property type="evidence" value="ECO:0007669"/>
    <property type="project" value="UniProtKB-SubCell"/>
</dbReference>
<keyword evidence="5" id="KW-0808">Transferase</keyword>
<dbReference type="SUPFAM" id="SSF55804">
    <property type="entry name" value="Phoshotransferase/anion transport protein"/>
    <property type="match status" value="1"/>
</dbReference>
<evidence type="ECO:0000256" key="2">
    <source>
        <dbReference type="ARBA" id="ARBA00022448"/>
    </source>
</evidence>
<evidence type="ECO:0000256" key="8">
    <source>
        <dbReference type="ARBA" id="ARBA00037387"/>
    </source>
</evidence>
<keyword evidence="2" id="KW-0813">Transport</keyword>
<evidence type="ECO:0000256" key="5">
    <source>
        <dbReference type="ARBA" id="ARBA00022679"/>
    </source>
</evidence>
<dbReference type="InterPro" id="IPR051351">
    <property type="entry name" value="Ascorbate-PTS_EIIA_comp"/>
</dbReference>
<dbReference type="PROSITE" id="PS00372">
    <property type="entry name" value="PTS_EIIA_TYPE_2_HIS"/>
    <property type="match status" value="1"/>
</dbReference>
<dbReference type="PANTHER" id="PTHR36203:SF1">
    <property type="entry name" value="ASCORBATE-SPECIFIC PTS SYSTEM EIIA COMPONENT"/>
    <property type="match status" value="1"/>
</dbReference>